<keyword evidence="11 14" id="KW-0472">Membrane</keyword>
<dbReference type="SUPFAM" id="SSF47384">
    <property type="entry name" value="Homodimeric domain of signal transducing histidine kinase"/>
    <property type="match status" value="1"/>
</dbReference>
<evidence type="ECO:0000256" key="10">
    <source>
        <dbReference type="ARBA" id="ARBA00023012"/>
    </source>
</evidence>
<keyword evidence="5 13" id="KW-0597">Phosphoprotein</keyword>
<evidence type="ECO:0000256" key="2">
    <source>
        <dbReference type="ARBA" id="ARBA00004651"/>
    </source>
</evidence>
<dbReference type="InterPro" id="IPR003661">
    <property type="entry name" value="HisK_dim/P_dom"/>
</dbReference>
<feature type="transmembrane region" description="Helical" evidence="14">
    <location>
        <begin position="20"/>
        <end position="42"/>
    </location>
</feature>
<dbReference type="CDD" id="cd16922">
    <property type="entry name" value="HATPase_EvgS-ArcB-TorS-like"/>
    <property type="match status" value="1"/>
</dbReference>
<proteinExistence type="predicted"/>
<keyword evidence="19" id="KW-1185">Reference proteome</keyword>
<dbReference type="GO" id="GO:0005524">
    <property type="term" value="F:ATP binding"/>
    <property type="evidence" value="ECO:0007669"/>
    <property type="project" value="UniProtKB-KW"/>
</dbReference>
<organism evidence="18 19">
    <name type="scientific">Achromobacter seleniivolatilans</name>
    <dbReference type="NCBI Taxonomy" id="3047478"/>
    <lineage>
        <taxon>Bacteria</taxon>
        <taxon>Pseudomonadati</taxon>
        <taxon>Pseudomonadota</taxon>
        <taxon>Betaproteobacteria</taxon>
        <taxon>Burkholderiales</taxon>
        <taxon>Alcaligenaceae</taxon>
        <taxon>Achromobacter</taxon>
    </lineage>
</organism>
<gene>
    <name evidence="18" type="ORF">RAS12_27100</name>
</gene>
<dbReference type="InterPro" id="IPR005467">
    <property type="entry name" value="His_kinase_dom"/>
</dbReference>
<dbReference type="PRINTS" id="PR00344">
    <property type="entry name" value="BCTRLSENSOR"/>
</dbReference>
<dbReference type="Proteomes" id="UP001234798">
    <property type="component" value="Chromosome"/>
</dbReference>
<dbReference type="EC" id="2.7.13.3" evidence="3"/>
<dbReference type="SMART" id="SM00448">
    <property type="entry name" value="REC"/>
    <property type="match status" value="1"/>
</dbReference>
<dbReference type="Pfam" id="PF00512">
    <property type="entry name" value="HisKA"/>
    <property type="match status" value="1"/>
</dbReference>
<dbReference type="PROSITE" id="PS50109">
    <property type="entry name" value="HIS_KIN"/>
    <property type="match status" value="1"/>
</dbReference>
<dbReference type="Gene3D" id="3.40.50.2300">
    <property type="match status" value="1"/>
</dbReference>
<evidence type="ECO:0000256" key="4">
    <source>
        <dbReference type="ARBA" id="ARBA00022475"/>
    </source>
</evidence>
<dbReference type="PANTHER" id="PTHR45339:SF1">
    <property type="entry name" value="HYBRID SIGNAL TRANSDUCTION HISTIDINE KINASE J"/>
    <property type="match status" value="1"/>
</dbReference>
<dbReference type="InterPro" id="IPR036641">
    <property type="entry name" value="HPT_dom_sf"/>
</dbReference>
<sequence length="1160" mass="124177">MTISEQSSVLARLRRYQQILVMGGGAAITVVVLVAGLMEVAASVNAYLTRMKEEISIDMRRSMDFSTRAVATLRNNVQNMELAWSSANADRQAREAYFGQEGLLRVQPDPDGPPLLVLRNTNAANAADASRYVQLAGRMAAATAVIAARNAGDLTVYLYSPDQNNLILSVLPWGGYAWQDRVALDRAGLFAALTSSGGVPISPPEGGWRNPATGSPQFRWLPPYESPLTGKQAVRIATELTGWDGTPFGTLVYEMPLSALAANLPATSYSGACMLLAPDGSLIVACPDSSGTELLPLARKALAAGLDKPSRSVFMDGHVLSGWSLLPTGWTLVHAQSWREILAGVGPQIVLATLTSAIIIALTWALLLLVKWRVFVPAIRQSQRVFDSEQLSRTLVETAPVGLGLITANTGKPLLRSPSMIDTANRVVVEGPSLSYALSRHYLKRELESPASRSTKPAVFEEDLTFSTRDGQRLDLSVSMVRARYQDEDVLVTAFTDVTADKQLEHELRNARQAADSANAAKSAFLSAMSHEIRTPLNAVLGNLELLAYSPLDELQRDRLNTIRTASDGLLNVVSDVLDFSKIEAGELLLEDLEFDVLELASQTLMVFAPVARAKGLTLLGELGDTITWPLRGDPARLGQVMNNLLSNAIKFTEAGQVTLRLSRDDSASQMRIEVIDTGIGISDDQLSNLFQDFSQADATITRRFGGSGLGLALCQRLAQAMGGALTVQSQPGVGSCFTLSVPLLGTLPAADAQTGDTPHFDGEPVLLVAASQDERTRLGRILQAWGLQVASYRHPALIVQQEVEDAAALVFWGDRQTWHPNDENTLVEDASWVVDCGEEGPAQPVASGRIVSASVYGLQGLANGLRYALQGRALSAQHPDGMVLGKRLRVLVAEDNVVNRKLFEEQLALLGCDATSVADAEQALACLEREAFDLLLTDLSMPGQDGFALARQTRQRWPRMPVMAATANVTPQQREEGERAGMARVLGKPLSLADLGFALSEIAGLPPLQRDASVGNGLLGGRAVADDTWRVFVQSCRDAVQILREGLDDEDAPRLLAELHSLGGACAVFGLNDIAARGAALAQSISAHGVRACAGDIHALNDALLAVVLHEPSHLAGIADQILALLQTSGGRGQINAIAELAKTLRAGLQESGRPVNGR</sequence>
<feature type="modified residue" description="4-aspartylphosphate" evidence="13">
    <location>
        <position position="939"/>
    </location>
</feature>
<keyword evidence="8 18" id="KW-0067">ATP-binding</keyword>
<evidence type="ECO:0000256" key="3">
    <source>
        <dbReference type="ARBA" id="ARBA00012438"/>
    </source>
</evidence>
<evidence type="ECO:0000259" key="17">
    <source>
        <dbReference type="PROSITE" id="PS50894"/>
    </source>
</evidence>
<dbReference type="InterPro" id="IPR011006">
    <property type="entry name" value="CheY-like_superfamily"/>
</dbReference>
<feature type="domain" description="Response regulatory" evidence="16">
    <location>
        <begin position="890"/>
        <end position="1004"/>
    </location>
</feature>
<dbReference type="InterPro" id="IPR036097">
    <property type="entry name" value="HisK_dim/P_sf"/>
</dbReference>
<dbReference type="SMART" id="SM00387">
    <property type="entry name" value="HATPase_c"/>
    <property type="match status" value="1"/>
</dbReference>
<dbReference type="SUPFAM" id="SSF55874">
    <property type="entry name" value="ATPase domain of HSP90 chaperone/DNA topoisomerase II/histidine kinase"/>
    <property type="match status" value="1"/>
</dbReference>
<name>A0ABY9M0J2_9BURK</name>
<dbReference type="SUPFAM" id="SSF47226">
    <property type="entry name" value="Histidine-containing phosphotransfer domain, HPT domain"/>
    <property type="match status" value="1"/>
</dbReference>
<dbReference type="Pfam" id="PF02518">
    <property type="entry name" value="HATPase_c"/>
    <property type="match status" value="1"/>
</dbReference>
<evidence type="ECO:0000256" key="11">
    <source>
        <dbReference type="ARBA" id="ARBA00023136"/>
    </source>
</evidence>
<dbReference type="InterPro" id="IPR004358">
    <property type="entry name" value="Sig_transdc_His_kin-like_C"/>
</dbReference>
<evidence type="ECO:0000256" key="8">
    <source>
        <dbReference type="ARBA" id="ARBA00022840"/>
    </source>
</evidence>
<keyword evidence="4" id="KW-1003">Cell membrane</keyword>
<dbReference type="SMART" id="SM00388">
    <property type="entry name" value="HisKA"/>
    <property type="match status" value="1"/>
</dbReference>
<dbReference type="Gene3D" id="3.30.450.20">
    <property type="entry name" value="PAS domain"/>
    <property type="match status" value="1"/>
</dbReference>
<keyword evidence="10" id="KW-0902">Two-component regulatory system</keyword>
<evidence type="ECO:0000256" key="14">
    <source>
        <dbReference type="SAM" id="Phobius"/>
    </source>
</evidence>
<evidence type="ECO:0000259" key="16">
    <source>
        <dbReference type="PROSITE" id="PS50110"/>
    </source>
</evidence>
<evidence type="ECO:0000313" key="18">
    <source>
        <dbReference type="EMBL" id="WMD20232.1"/>
    </source>
</evidence>
<feature type="modified residue" description="Phosphohistidine" evidence="12">
    <location>
        <position position="1061"/>
    </location>
</feature>
<keyword evidence="6 14" id="KW-0812">Transmembrane</keyword>
<dbReference type="InterPro" id="IPR036890">
    <property type="entry name" value="HATPase_C_sf"/>
</dbReference>
<evidence type="ECO:0000256" key="13">
    <source>
        <dbReference type="PROSITE-ProRule" id="PRU00169"/>
    </source>
</evidence>
<evidence type="ECO:0000256" key="12">
    <source>
        <dbReference type="PROSITE-ProRule" id="PRU00110"/>
    </source>
</evidence>
<evidence type="ECO:0000313" key="19">
    <source>
        <dbReference type="Proteomes" id="UP001234798"/>
    </source>
</evidence>
<dbReference type="CDD" id="cd17546">
    <property type="entry name" value="REC_hyHK_CKI1_RcsC-like"/>
    <property type="match status" value="1"/>
</dbReference>
<keyword evidence="7" id="KW-0547">Nucleotide-binding</keyword>
<keyword evidence="9 14" id="KW-1133">Transmembrane helix</keyword>
<dbReference type="InterPro" id="IPR003594">
    <property type="entry name" value="HATPase_dom"/>
</dbReference>
<feature type="domain" description="HPt" evidence="17">
    <location>
        <begin position="1022"/>
        <end position="1123"/>
    </location>
</feature>
<dbReference type="Gene3D" id="1.10.287.130">
    <property type="match status" value="1"/>
</dbReference>
<evidence type="ECO:0000259" key="15">
    <source>
        <dbReference type="PROSITE" id="PS50109"/>
    </source>
</evidence>
<evidence type="ECO:0000256" key="6">
    <source>
        <dbReference type="ARBA" id="ARBA00022692"/>
    </source>
</evidence>
<dbReference type="PROSITE" id="PS50110">
    <property type="entry name" value="RESPONSE_REGULATORY"/>
    <property type="match status" value="1"/>
</dbReference>
<comment type="subcellular location">
    <subcellularLocation>
        <location evidence="2">Cell membrane</location>
        <topology evidence="2">Multi-pass membrane protein</topology>
    </subcellularLocation>
</comment>
<dbReference type="Pfam" id="PF01627">
    <property type="entry name" value="Hpt"/>
    <property type="match status" value="1"/>
</dbReference>
<feature type="domain" description="Histidine kinase" evidence="15">
    <location>
        <begin position="528"/>
        <end position="746"/>
    </location>
</feature>
<dbReference type="Gene3D" id="3.30.565.10">
    <property type="entry name" value="Histidine kinase-like ATPase, C-terminal domain"/>
    <property type="match status" value="1"/>
</dbReference>
<evidence type="ECO:0000256" key="1">
    <source>
        <dbReference type="ARBA" id="ARBA00000085"/>
    </source>
</evidence>
<dbReference type="RefSeq" id="WP_306943265.1">
    <property type="nucleotide sequence ID" value="NZ_CP132976.1"/>
</dbReference>
<accession>A0ABY9M0J2</accession>
<comment type="catalytic activity">
    <reaction evidence="1">
        <text>ATP + protein L-histidine = ADP + protein N-phospho-L-histidine.</text>
        <dbReference type="EC" id="2.7.13.3"/>
    </reaction>
</comment>
<dbReference type="InterPro" id="IPR008207">
    <property type="entry name" value="Sig_transdc_His_kin_Hpt_dom"/>
</dbReference>
<reference evidence="18 19" key="1">
    <citation type="submission" date="2023-08" db="EMBL/GenBank/DDBJ databases">
        <title>Achromobacter seleniivolatilans sp. nov., isolated from seleniferous soil.</title>
        <authorList>
            <person name="Zhang S."/>
            <person name="Li K."/>
            <person name="Peng J."/>
            <person name="Zhao Q."/>
            <person name="Wang H."/>
            <person name="Guo Y."/>
        </authorList>
    </citation>
    <scope>NUCLEOTIDE SEQUENCE [LARGE SCALE GENOMIC DNA]</scope>
    <source>
        <strain evidence="18 19">R39</strain>
    </source>
</reference>
<dbReference type="Pfam" id="PF00072">
    <property type="entry name" value="Response_reg"/>
    <property type="match status" value="1"/>
</dbReference>
<dbReference type="PANTHER" id="PTHR45339">
    <property type="entry name" value="HYBRID SIGNAL TRANSDUCTION HISTIDINE KINASE J"/>
    <property type="match status" value="1"/>
</dbReference>
<dbReference type="PROSITE" id="PS50894">
    <property type="entry name" value="HPT"/>
    <property type="match status" value="1"/>
</dbReference>
<evidence type="ECO:0000256" key="5">
    <source>
        <dbReference type="ARBA" id="ARBA00022553"/>
    </source>
</evidence>
<protein>
    <recommendedName>
        <fullName evidence="3">histidine kinase</fullName>
        <ecNumber evidence="3">2.7.13.3</ecNumber>
    </recommendedName>
</protein>
<dbReference type="Gene3D" id="1.20.120.160">
    <property type="entry name" value="HPT domain"/>
    <property type="match status" value="1"/>
</dbReference>
<dbReference type="EMBL" id="CP132976">
    <property type="protein sequence ID" value="WMD20232.1"/>
    <property type="molecule type" value="Genomic_DNA"/>
</dbReference>
<dbReference type="InterPro" id="IPR001789">
    <property type="entry name" value="Sig_transdc_resp-reg_receiver"/>
</dbReference>
<dbReference type="CDD" id="cd00082">
    <property type="entry name" value="HisKA"/>
    <property type="match status" value="1"/>
</dbReference>
<evidence type="ECO:0000256" key="7">
    <source>
        <dbReference type="ARBA" id="ARBA00022741"/>
    </source>
</evidence>
<dbReference type="SUPFAM" id="SSF52172">
    <property type="entry name" value="CheY-like"/>
    <property type="match status" value="1"/>
</dbReference>
<evidence type="ECO:0000256" key="9">
    <source>
        <dbReference type="ARBA" id="ARBA00022989"/>
    </source>
</evidence>